<organism evidence="6 7">
    <name type="scientific">Lysobacter enzymogenes</name>
    <dbReference type="NCBI Taxonomy" id="69"/>
    <lineage>
        <taxon>Bacteria</taxon>
        <taxon>Pseudomonadati</taxon>
        <taxon>Pseudomonadota</taxon>
        <taxon>Gammaproteobacteria</taxon>
        <taxon>Lysobacterales</taxon>
        <taxon>Lysobacteraceae</taxon>
        <taxon>Lysobacter</taxon>
    </lineage>
</organism>
<feature type="binding site" description="covalent" evidence="4">
    <location>
        <position position="333"/>
    </location>
    <ligand>
        <name>heme c</name>
        <dbReference type="ChEBI" id="CHEBI:61717"/>
        <label>3</label>
    </ligand>
</feature>
<dbReference type="Proteomes" id="UP000061569">
    <property type="component" value="Chromosome"/>
</dbReference>
<dbReference type="STRING" id="69.GLE_1130"/>
<comment type="cofactor">
    <cofactor evidence="4">
        <name>heme c</name>
        <dbReference type="ChEBI" id="CHEBI:61717"/>
    </cofactor>
    <text evidence="4">Binds 3 heme c groups covalently per subunit.</text>
</comment>
<feature type="binding site" description="covalent" evidence="4">
    <location>
        <position position="207"/>
    </location>
    <ligand>
        <name>heme c</name>
        <dbReference type="ChEBI" id="CHEBI:61717"/>
        <label>2</label>
    </ligand>
</feature>
<dbReference type="EMBL" id="CP013140">
    <property type="protein sequence ID" value="ALN56488.1"/>
    <property type="molecule type" value="Genomic_DNA"/>
</dbReference>
<keyword evidence="1 4" id="KW-0349">Heme</keyword>
<protein>
    <submittedName>
        <fullName evidence="6">Gluconate 2-dehydrogenase cytochrome c subunit</fullName>
        <ecNumber evidence="6">1.1.99.3</ecNumber>
    </submittedName>
</protein>
<feature type="binding site" description="axial binding residue" evidence="5">
    <location>
        <position position="208"/>
    </location>
    <ligand>
        <name>heme c</name>
        <dbReference type="ChEBI" id="CHEBI:61717"/>
        <label>2</label>
    </ligand>
    <ligandPart>
        <name>Fe</name>
        <dbReference type="ChEBI" id="CHEBI:18248"/>
    </ligandPart>
</feature>
<feature type="binding site" description="covalent" evidence="4">
    <location>
        <position position="58"/>
    </location>
    <ligand>
        <name>heme c</name>
        <dbReference type="ChEBI" id="CHEBI:61717"/>
        <label>1</label>
    </ligand>
</feature>
<keyword evidence="2 5" id="KW-0479">Metal-binding</keyword>
<dbReference type="Pfam" id="PF00034">
    <property type="entry name" value="Cytochrom_C"/>
    <property type="match status" value="2"/>
</dbReference>
<dbReference type="PATRIC" id="fig|69.6.peg.1115"/>
<feature type="binding site" description="axial binding residue" evidence="5">
    <location>
        <position position="334"/>
    </location>
    <ligand>
        <name>heme c</name>
        <dbReference type="ChEBI" id="CHEBI:61717"/>
        <label>3</label>
    </ligand>
    <ligandPart>
        <name>Fe</name>
        <dbReference type="ChEBI" id="CHEBI:18248"/>
    </ligandPart>
</feature>
<evidence type="ECO:0000256" key="5">
    <source>
        <dbReference type="PIRSR" id="PIRSR000018-51"/>
    </source>
</evidence>
<evidence type="ECO:0000256" key="4">
    <source>
        <dbReference type="PIRSR" id="PIRSR000018-50"/>
    </source>
</evidence>
<keyword evidence="6" id="KW-0560">Oxidoreductase</keyword>
<dbReference type="AlphaFoldDB" id="A0A0S2DDT1"/>
<evidence type="ECO:0000313" key="7">
    <source>
        <dbReference type="Proteomes" id="UP000061569"/>
    </source>
</evidence>
<dbReference type="Gene3D" id="1.10.760.10">
    <property type="entry name" value="Cytochrome c-like domain"/>
    <property type="match status" value="3"/>
</dbReference>
<dbReference type="InterPro" id="IPR036909">
    <property type="entry name" value="Cyt_c-like_dom_sf"/>
</dbReference>
<dbReference type="EC" id="1.1.99.3" evidence="6"/>
<keyword evidence="3 5" id="KW-0408">Iron</keyword>
<reference evidence="6 7" key="1">
    <citation type="submission" date="2015-11" db="EMBL/GenBank/DDBJ databases">
        <title>Genome sequences of Lysobacter enzymogenes strain C3 and Lysobacter antibioticus ATCC 29479.</title>
        <authorList>
            <person name="Kobayashi D.Y."/>
        </authorList>
    </citation>
    <scope>NUCLEOTIDE SEQUENCE [LARGE SCALE GENOMIC DNA]</scope>
    <source>
        <strain evidence="6 7">C3</strain>
    </source>
</reference>
<gene>
    <name evidence="6" type="ORF">GLE_1130</name>
</gene>
<feature type="binding site" description="covalent" evidence="4">
    <location>
        <position position="61"/>
    </location>
    <ligand>
        <name>heme c</name>
        <dbReference type="ChEBI" id="CHEBI:61717"/>
        <label>1</label>
    </ligand>
</feature>
<proteinExistence type="predicted"/>
<feature type="binding site" description="axial binding residue" evidence="5">
    <location>
        <position position="62"/>
    </location>
    <ligand>
        <name>heme c</name>
        <dbReference type="ChEBI" id="CHEBI:61717"/>
        <label>1</label>
    </ligand>
    <ligandPart>
        <name>Fe</name>
        <dbReference type="ChEBI" id="CHEBI:18248"/>
    </ligandPart>
</feature>
<accession>A0A0S2DDT1</accession>
<evidence type="ECO:0000256" key="3">
    <source>
        <dbReference type="ARBA" id="ARBA00023004"/>
    </source>
</evidence>
<name>A0A0S2DDT1_LYSEN</name>
<feature type="binding site" description="covalent" evidence="4">
    <location>
        <position position="204"/>
    </location>
    <ligand>
        <name>heme c</name>
        <dbReference type="ChEBI" id="CHEBI:61717"/>
        <label>2</label>
    </ligand>
</feature>
<feature type="binding site" description="covalent" evidence="4">
    <location>
        <position position="330"/>
    </location>
    <ligand>
        <name>heme c</name>
        <dbReference type="ChEBI" id="CHEBI:61717"/>
        <label>3</label>
    </ligand>
</feature>
<dbReference type="OrthoDB" id="9811281at2"/>
<dbReference type="GO" id="GO:0033717">
    <property type="term" value="F:gluconate 2-dehydrogenase (acceptor) activity"/>
    <property type="evidence" value="ECO:0007669"/>
    <property type="project" value="UniProtKB-EC"/>
</dbReference>
<dbReference type="GO" id="GO:0016020">
    <property type="term" value="C:membrane"/>
    <property type="evidence" value="ECO:0007669"/>
    <property type="project" value="InterPro"/>
</dbReference>
<dbReference type="InterPro" id="IPR009056">
    <property type="entry name" value="Cyt_c-like_dom"/>
</dbReference>
<dbReference type="SUPFAM" id="SSF46626">
    <property type="entry name" value="Cytochrome c"/>
    <property type="match status" value="3"/>
</dbReference>
<dbReference type="KEGG" id="lez:GLE_1130"/>
<dbReference type="InterPro" id="IPR014353">
    <property type="entry name" value="Membr-bd_ADH_cyt_c"/>
</dbReference>
<evidence type="ECO:0000256" key="1">
    <source>
        <dbReference type="ARBA" id="ARBA00022617"/>
    </source>
</evidence>
<dbReference type="GO" id="GO:0005506">
    <property type="term" value="F:iron ion binding"/>
    <property type="evidence" value="ECO:0007669"/>
    <property type="project" value="InterPro"/>
</dbReference>
<dbReference type="GO" id="GO:0009055">
    <property type="term" value="F:electron transfer activity"/>
    <property type="evidence" value="ECO:0007669"/>
    <property type="project" value="InterPro"/>
</dbReference>
<dbReference type="GO" id="GO:0020037">
    <property type="term" value="F:heme binding"/>
    <property type="evidence" value="ECO:0007669"/>
    <property type="project" value="InterPro"/>
</dbReference>
<dbReference type="PANTHER" id="PTHR35008">
    <property type="entry name" value="BLL4482 PROTEIN-RELATED"/>
    <property type="match status" value="1"/>
</dbReference>
<dbReference type="PIRSF" id="PIRSF000018">
    <property type="entry name" value="Mb_ADH_cyt_c"/>
    <property type="match status" value="1"/>
</dbReference>
<dbReference type="InterPro" id="IPR051459">
    <property type="entry name" value="Cytochrome_c-type_DH"/>
</dbReference>
<evidence type="ECO:0000313" key="6">
    <source>
        <dbReference type="EMBL" id="ALN56488.1"/>
    </source>
</evidence>
<dbReference type="PROSITE" id="PS51007">
    <property type="entry name" value="CYTC"/>
    <property type="match status" value="3"/>
</dbReference>
<evidence type="ECO:0000256" key="2">
    <source>
        <dbReference type="ARBA" id="ARBA00022723"/>
    </source>
</evidence>
<sequence>MSKRRWKRLIAWAVLIALVWFALDWLAGWWYRRGPAVRVDATPAQIERGRYLVAAADCAACHTADGGAPFAGGVPLASPFGVIHGTNITPDADTGIGRYSADDFFHAITRGEARDGHQLYPAMPYVSYKTIARADSDAIYAYLMTRPAVKRENSANGVGFPFNIRTGIHAWNLLFAGAQARPASQGQSPQWKRGEYLVETLGHCGECHSPRGWLGQVDRSKPLAGNDALGRFAAPNLTPQGLAQRGWDRAGLQDYLARGVAAHAVASDEMLKVVNLSTSRLSQDDVGAIATYLLGDAPPAPLAFAGANAGAGASIGADSAPAQSRYFALCAGCHGRDGQGVPHVAPALAGNTGVRDPNPHNLIVAILDGLPEHDLPGLERMQDMPGFAAQLNDQEVAELAQWLRARYGGQNSQVSAGQVKDLRESAGSH</sequence>
<dbReference type="PANTHER" id="PTHR35008:SF4">
    <property type="entry name" value="BLL4482 PROTEIN"/>
    <property type="match status" value="1"/>
</dbReference>